<gene>
    <name evidence="4" type="ORF">SAMN05216219_2932</name>
</gene>
<keyword evidence="2" id="KW-0677">Repeat</keyword>
<keyword evidence="4" id="KW-0670">Pyruvate</keyword>
<evidence type="ECO:0000259" key="3">
    <source>
        <dbReference type="PROSITE" id="PS50206"/>
    </source>
</evidence>
<sequence>MPPVLSGPTVTTQWLADHLGSDELVVLDATVLVVRAASDAPAFVAGFERYLLDGHVPGAVFANLVDVFSGPGGGFSRPDAAAFGQAAASVGIRESSAVVAYDSEDGMWAARLWWLFRSYGFASIAVLDGGLRAWLTEGRETDTGIVEPGTGSIVAVPLPDGWADQADVDRVVAAGRPPAPPRRRANHVVAAR</sequence>
<dbReference type="Gene3D" id="3.40.250.10">
    <property type="entry name" value="Rhodanese-like domain"/>
    <property type="match status" value="1"/>
</dbReference>
<dbReference type="GO" id="GO:0004792">
    <property type="term" value="F:thiosulfate-cyanide sulfurtransferase activity"/>
    <property type="evidence" value="ECO:0007669"/>
    <property type="project" value="TreeGrafter"/>
</dbReference>
<dbReference type="STRING" id="995034.SAMN05216219_2932"/>
<dbReference type="InterPro" id="IPR045078">
    <property type="entry name" value="TST/MPST-like"/>
</dbReference>
<dbReference type="OrthoDB" id="9770030at2"/>
<keyword evidence="1 4" id="KW-0808">Transferase</keyword>
<evidence type="ECO:0000313" key="5">
    <source>
        <dbReference type="Proteomes" id="UP000198867"/>
    </source>
</evidence>
<dbReference type="SMART" id="SM00450">
    <property type="entry name" value="RHOD"/>
    <property type="match status" value="1"/>
</dbReference>
<organism evidence="4 5">
    <name type="scientific">Mycetocola miduiensis</name>
    <dbReference type="NCBI Taxonomy" id="995034"/>
    <lineage>
        <taxon>Bacteria</taxon>
        <taxon>Bacillati</taxon>
        <taxon>Actinomycetota</taxon>
        <taxon>Actinomycetes</taxon>
        <taxon>Micrococcales</taxon>
        <taxon>Microbacteriaceae</taxon>
        <taxon>Mycetocola</taxon>
    </lineage>
</organism>
<evidence type="ECO:0000313" key="4">
    <source>
        <dbReference type="EMBL" id="SFN98755.1"/>
    </source>
</evidence>
<dbReference type="PROSITE" id="PS50206">
    <property type="entry name" value="RHODANESE_3"/>
    <property type="match status" value="1"/>
</dbReference>
<dbReference type="CDD" id="cd01448">
    <property type="entry name" value="TST_Repeat_1"/>
    <property type="match status" value="1"/>
</dbReference>
<dbReference type="RefSeq" id="WP_090712730.1">
    <property type="nucleotide sequence ID" value="NZ_FOVM01000009.1"/>
</dbReference>
<keyword evidence="5" id="KW-1185">Reference proteome</keyword>
<dbReference type="Pfam" id="PF00581">
    <property type="entry name" value="Rhodanese"/>
    <property type="match status" value="1"/>
</dbReference>
<name>A0A1I5DHK8_9MICO</name>
<dbReference type="PANTHER" id="PTHR11364">
    <property type="entry name" value="THIOSULFATE SULFERTANSFERASE"/>
    <property type="match status" value="1"/>
</dbReference>
<evidence type="ECO:0000256" key="2">
    <source>
        <dbReference type="ARBA" id="ARBA00022737"/>
    </source>
</evidence>
<dbReference type="InterPro" id="IPR036873">
    <property type="entry name" value="Rhodanese-like_dom_sf"/>
</dbReference>
<dbReference type="AlphaFoldDB" id="A0A1I5DHK8"/>
<evidence type="ECO:0000256" key="1">
    <source>
        <dbReference type="ARBA" id="ARBA00022679"/>
    </source>
</evidence>
<reference evidence="5" key="1">
    <citation type="submission" date="2016-10" db="EMBL/GenBank/DDBJ databases">
        <authorList>
            <person name="Varghese N."/>
            <person name="Submissions S."/>
        </authorList>
    </citation>
    <scope>NUCLEOTIDE SEQUENCE [LARGE SCALE GENOMIC DNA]</scope>
    <source>
        <strain evidence="5">CGMCC 1.11101</strain>
    </source>
</reference>
<dbReference type="EMBL" id="FOVM01000009">
    <property type="protein sequence ID" value="SFN98755.1"/>
    <property type="molecule type" value="Genomic_DNA"/>
</dbReference>
<dbReference type="InterPro" id="IPR001763">
    <property type="entry name" value="Rhodanese-like_dom"/>
</dbReference>
<dbReference type="PANTHER" id="PTHR11364:SF27">
    <property type="entry name" value="SULFURTRANSFERASE"/>
    <property type="match status" value="1"/>
</dbReference>
<protein>
    <submittedName>
        <fullName evidence="4">Thiosulfate/3-mercaptopyruvate sulfurtransferase</fullName>
    </submittedName>
</protein>
<feature type="domain" description="Rhodanese" evidence="3">
    <location>
        <begin position="54"/>
        <end position="143"/>
    </location>
</feature>
<dbReference type="SUPFAM" id="SSF52821">
    <property type="entry name" value="Rhodanese/Cell cycle control phosphatase"/>
    <property type="match status" value="1"/>
</dbReference>
<dbReference type="Proteomes" id="UP000198867">
    <property type="component" value="Unassembled WGS sequence"/>
</dbReference>
<accession>A0A1I5DHK8</accession>
<proteinExistence type="predicted"/>